<organism evidence="3 4">
    <name type="scientific">Propioniciclava sinopodophylli</name>
    <dbReference type="NCBI Taxonomy" id="1837344"/>
    <lineage>
        <taxon>Bacteria</taxon>
        <taxon>Bacillati</taxon>
        <taxon>Actinomycetota</taxon>
        <taxon>Actinomycetes</taxon>
        <taxon>Propionibacteriales</taxon>
        <taxon>Propionibacteriaceae</taxon>
        <taxon>Propioniciclava</taxon>
    </lineage>
</organism>
<evidence type="ECO:0000259" key="2">
    <source>
        <dbReference type="Pfam" id="PF13271"/>
    </source>
</evidence>
<feature type="domain" description="DUF4062" evidence="2">
    <location>
        <begin position="33"/>
        <end position="104"/>
    </location>
</feature>
<keyword evidence="4" id="KW-1185">Reference proteome</keyword>
<evidence type="ECO:0000313" key="4">
    <source>
        <dbReference type="Proteomes" id="UP000292373"/>
    </source>
</evidence>
<reference evidence="3 4" key="1">
    <citation type="submission" date="2019-01" db="EMBL/GenBank/DDBJ databases">
        <title>Lactibacter flavus gen. nov., sp. nov., a novel bacterium of the family Propionibacteriaceae isolated from raw milk and dairy products.</title>
        <authorList>
            <person name="Huptas C."/>
            <person name="Wenning M."/>
            <person name="Breitenwieser F."/>
            <person name="Doll E."/>
            <person name="Von Neubeck M."/>
            <person name="Busse H.-J."/>
            <person name="Scherer S."/>
        </authorList>
    </citation>
    <scope>NUCLEOTIDE SEQUENCE [LARGE SCALE GENOMIC DNA]</scope>
    <source>
        <strain evidence="3 4">KCTC 33808</strain>
    </source>
</reference>
<name>A0A4Q9KB16_9ACTN</name>
<dbReference type="Pfam" id="PF13271">
    <property type="entry name" value="DUF4062"/>
    <property type="match status" value="1"/>
</dbReference>
<dbReference type="RefSeq" id="WP_131169865.1">
    <property type="nucleotide sequence ID" value="NZ_SDMQ01000018.1"/>
</dbReference>
<dbReference type="InterPro" id="IPR025139">
    <property type="entry name" value="DUF4062"/>
</dbReference>
<dbReference type="OrthoDB" id="9808066at2"/>
<protein>
    <submittedName>
        <fullName evidence="3">DUF4062 domain-containing protein</fullName>
    </submittedName>
</protein>
<dbReference type="Proteomes" id="UP000292373">
    <property type="component" value="Unassembled WGS sequence"/>
</dbReference>
<evidence type="ECO:0000256" key="1">
    <source>
        <dbReference type="SAM" id="MobiDB-lite"/>
    </source>
</evidence>
<proteinExistence type="predicted"/>
<accession>A0A4Q9KB16</accession>
<feature type="region of interest" description="Disordered" evidence="1">
    <location>
        <begin position="403"/>
        <end position="434"/>
    </location>
</feature>
<comment type="caution">
    <text evidence="3">The sequence shown here is derived from an EMBL/GenBank/DDBJ whole genome shotgun (WGS) entry which is preliminary data.</text>
</comment>
<gene>
    <name evidence="3" type="ORF">ET989_13500</name>
</gene>
<dbReference type="EMBL" id="SDMQ01000018">
    <property type="protein sequence ID" value="TBT82708.1"/>
    <property type="molecule type" value="Genomic_DNA"/>
</dbReference>
<dbReference type="AlphaFoldDB" id="A0A4Q9KB16"/>
<evidence type="ECO:0000313" key="3">
    <source>
        <dbReference type="EMBL" id="TBT82708.1"/>
    </source>
</evidence>
<sequence length="434" mass="48546">MIFEADVGGERGWSHNVHEHNHSVTVSFVPPLRVFVSSTAYDLAPVREQLRTLINSLGHVAVLSDYSGVLYDPNLHTHKSCVEELRSCDVVVLIIGNRWGSQARPEFVDDLSVDLLQGDDASIVEDLVEGKHVSVTQLEALTAFQHKIPVFAFAERQVLEERRFYEANEELAKRGELRLPSGNDCAVAGYIVSFLRYLEGRASGNAVISFTKVEEIQAHLRSQWSAWLQRMLAQRLHFEDQQTLLEVMSERLEDLKTVLVATVPDADARRVASGIIRYRLLCEFLGSLDRGGSVATNSPEGTTLAEALDRCGVQAIGEVNLADEKYRDNSYGRTYLVMKDGRKLRLRMPQNRVSSLESDWNGFNTLRPEERRVIFDALLSERRPILFSLGETDAAEITTADIQSWLDSRGEHPDSGPPKQKGAEKEGDLAQADA</sequence>